<dbReference type="Gene3D" id="3.40.50.1010">
    <property type="entry name" value="5'-nuclease"/>
    <property type="match status" value="1"/>
</dbReference>
<comment type="similarity">
    <text evidence="1">Belongs to the asteroid family.</text>
</comment>
<accession>H3AGP8</accession>
<dbReference type="EMBL" id="AFYH01148683">
    <property type="status" value="NOT_ANNOTATED_CDS"/>
    <property type="molecule type" value="Genomic_DNA"/>
</dbReference>
<dbReference type="STRING" id="7897.ENSLACP00000008819"/>
<dbReference type="InterPro" id="IPR029060">
    <property type="entry name" value="PIN-like_dom_sf"/>
</dbReference>
<reference evidence="4" key="1">
    <citation type="submission" date="2011-08" db="EMBL/GenBank/DDBJ databases">
        <title>The draft genome of Latimeria chalumnae.</title>
        <authorList>
            <person name="Di Palma F."/>
            <person name="Alfoldi J."/>
            <person name="Johnson J."/>
            <person name="Berlin A."/>
            <person name="Gnerre S."/>
            <person name="Jaffe D."/>
            <person name="MacCallum I."/>
            <person name="Young S."/>
            <person name="Walker B.J."/>
            <person name="Lander E."/>
            <person name="Lindblad-Toh K."/>
        </authorList>
    </citation>
    <scope>NUCLEOTIDE SEQUENCE [LARGE SCALE GENOMIC DNA]</scope>
    <source>
        <strain evidence="4">Wild caught</strain>
    </source>
</reference>
<protein>
    <submittedName>
        <fullName evidence="3">Asteroid homolog 1</fullName>
    </submittedName>
</protein>
<evidence type="ECO:0000313" key="4">
    <source>
        <dbReference type="Proteomes" id="UP000008672"/>
    </source>
</evidence>
<dbReference type="Bgee" id="ENSLACG00000007791">
    <property type="expression patterns" value="Expressed in chordate pharynx and 4 other cell types or tissues"/>
</dbReference>
<evidence type="ECO:0000256" key="1">
    <source>
        <dbReference type="ARBA" id="ARBA00007398"/>
    </source>
</evidence>
<name>H3AGP8_LATCH</name>
<sequence length="680" mass="76887">MGIHGLMTYVGENHQFFNDLKLKNTKIIIDGNNLYHRLYFDSGLDLQHGGDYDSFTDVVHKFFESLAVCNIQPYVVLDGGCDFTDKKLETLKQRGRDRIQAAHSISRGGGGSVLPLLSREVFKQILNKSQVPFVQCFSEADRDIVTLANQWCCPVLTLDSDFCIFDLKAGYCPLNYFQWRNICTSKETSDCYIPARCFSIDKFCSHFSNMNKSLLPLFAVLNGNDYINLPALETFFSRVRFPIGVHSLSGRKHIRIQGLLNWLANFTDPKEAIENVVKYLPKHDRENIKELLHSSMEEYQQSDVSLEDFFQNGSLVSQIGMELGIFPEWALVALAKGQLAPFISDAVVLKRTILHVQVENMQRSSCHMSSLPIRQVIYGLLLSTNQEPSLSQSPTKASNKIFNITEFDRFHKTLKVSSVQAAVLTEFSCQDLSCIVEVSSSERLRLLLETLQVKDDVIESVPAELKLPIAVTCHWLNHSDPGVKLQHLQALLLGVVYGELCSLMCNSGSEESHTDDIRMAYNQLFKLKTRKQQKGALDIDLAHIFCQWQCCLQMGFYLNQLLRTPLTEPDLTRLYSGTLVHQIYRELKLVTSAEDLLSGSLKACQLYQDLLGAVGSSIPPDFFQKKSKSRPCKKKKQVRLAESSDRSQLEAQPGCDVSNRFEALLGEDLNQTHTCAKNKY</sequence>
<dbReference type="InterPro" id="IPR026832">
    <property type="entry name" value="Asteroid"/>
</dbReference>
<dbReference type="HOGENOM" id="CLU_017330_1_0_1"/>
<gene>
    <name evidence="3" type="primary">ASTE1</name>
</gene>
<keyword evidence="4" id="KW-1185">Reference proteome</keyword>
<dbReference type="AlphaFoldDB" id="H3AGP8"/>
<evidence type="ECO:0000313" key="3">
    <source>
        <dbReference type="Ensembl" id="ENSLACP00000008819.1"/>
    </source>
</evidence>
<dbReference type="GO" id="GO:0004518">
    <property type="term" value="F:nuclease activity"/>
    <property type="evidence" value="ECO:0007669"/>
    <property type="project" value="InterPro"/>
</dbReference>
<dbReference type="GeneTree" id="ENSGT00390000010145"/>
<dbReference type="PANTHER" id="PTHR15665">
    <property type="entry name" value="ASTEROID PROTEIN"/>
    <property type="match status" value="1"/>
</dbReference>
<organism evidence="3 4">
    <name type="scientific">Latimeria chalumnae</name>
    <name type="common">Coelacanth</name>
    <dbReference type="NCBI Taxonomy" id="7897"/>
    <lineage>
        <taxon>Eukaryota</taxon>
        <taxon>Metazoa</taxon>
        <taxon>Chordata</taxon>
        <taxon>Craniata</taxon>
        <taxon>Vertebrata</taxon>
        <taxon>Euteleostomi</taxon>
        <taxon>Coelacanthiformes</taxon>
        <taxon>Coelacanthidae</taxon>
        <taxon>Latimeria</taxon>
    </lineage>
</organism>
<proteinExistence type="inferred from homology"/>
<dbReference type="Proteomes" id="UP000008672">
    <property type="component" value="Unassembled WGS sequence"/>
</dbReference>
<dbReference type="Ensembl" id="ENSLACT00000008888.1">
    <property type="protein sequence ID" value="ENSLACP00000008819.1"/>
    <property type="gene ID" value="ENSLACG00000007791.2"/>
</dbReference>
<dbReference type="PANTHER" id="PTHR15665:SF1">
    <property type="entry name" value="PROTEIN ASTEROID HOMOLOG 1"/>
    <property type="match status" value="1"/>
</dbReference>
<reference evidence="3" key="3">
    <citation type="submission" date="2025-09" db="UniProtKB">
        <authorList>
            <consortium name="Ensembl"/>
        </authorList>
    </citation>
    <scope>IDENTIFICATION</scope>
</reference>
<reference evidence="3" key="2">
    <citation type="submission" date="2025-08" db="UniProtKB">
        <authorList>
            <consortium name="Ensembl"/>
        </authorList>
    </citation>
    <scope>IDENTIFICATION</scope>
</reference>
<feature type="domain" description="XPG N-terminal" evidence="2">
    <location>
        <begin position="1"/>
        <end position="98"/>
    </location>
</feature>
<dbReference type="Pfam" id="PF00752">
    <property type="entry name" value="XPG_N"/>
    <property type="match status" value="1"/>
</dbReference>
<dbReference type="FunCoup" id="H3AGP8">
    <property type="interactions" value="707"/>
</dbReference>
<dbReference type="eggNOG" id="ENOG502QQRA">
    <property type="taxonomic scope" value="Eukaryota"/>
</dbReference>
<dbReference type="OMA" id="VMRCVFE"/>
<dbReference type="InterPro" id="IPR006085">
    <property type="entry name" value="XPG_DNA_repair_N"/>
</dbReference>
<dbReference type="InParanoid" id="H3AGP8"/>
<dbReference type="SUPFAM" id="SSF88723">
    <property type="entry name" value="PIN domain-like"/>
    <property type="match status" value="1"/>
</dbReference>
<evidence type="ECO:0000259" key="2">
    <source>
        <dbReference type="Pfam" id="PF00752"/>
    </source>
</evidence>